<evidence type="ECO:0000313" key="8">
    <source>
        <dbReference type="Proteomes" id="UP000824265"/>
    </source>
</evidence>
<gene>
    <name evidence="7" type="primary">ytvI</name>
    <name evidence="7" type="ORF">H9742_02805</name>
</gene>
<dbReference type="InterPro" id="IPR002549">
    <property type="entry name" value="AI-2E-like"/>
</dbReference>
<feature type="transmembrane region" description="Helical" evidence="6">
    <location>
        <begin position="327"/>
        <end position="345"/>
    </location>
</feature>
<dbReference type="AlphaFoldDB" id="A0A9D1R382"/>
<keyword evidence="5 6" id="KW-0472">Membrane</keyword>
<protein>
    <submittedName>
        <fullName evidence="7">Sporulation integral membrane protein YtvI</fullName>
    </submittedName>
</protein>
<evidence type="ECO:0000256" key="2">
    <source>
        <dbReference type="ARBA" id="ARBA00009773"/>
    </source>
</evidence>
<feature type="transmembrane region" description="Helical" evidence="6">
    <location>
        <begin position="226"/>
        <end position="254"/>
    </location>
</feature>
<comment type="similarity">
    <text evidence="2">Belongs to the autoinducer-2 exporter (AI-2E) (TC 2.A.86) family.</text>
</comment>
<evidence type="ECO:0000256" key="3">
    <source>
        <dbReference type="ARBA" id="ARBA00022692"/>
    </source>
</evidence>
<dbReference type="PANTHER" id="PTHR21716:SF68">
    <property type="entry name" value="TRANSPORT PROTEIN YTVI-RELATED"/>
    <property type="match status" value="1"/>
</dbReference>
<evidence type="ECO:0000256" key="1">
    <source>
        <dbReference type="ARBA" id="ARBA00004141"/>
    </source>
</evidence>
<dbReference type="NCBIfam" id="TIGR02872">
    <property type="entry name" value="spore_ytvI"/>
    <property type="match status" value="1"/>
</dbReference>
<reference evidence="7" key="2">
    <citation type="submission" date="2021-04" db="EMBL/GenBank/DDBJ databases">
        <authorList>
            <person name="Gilroy R."/>
        </authorList>
    </citation>
    <scope>NUCLEOTIDE SEQUENCE</scope>
    <source>
        <strain evidence="7">CHK195-6426</strain>
    </source>
</reference>
<proteinExistence type="inferred from homology"/>
<organism evidence="7 8">
    <name type="scientific">Candidatus Acetatifactor stercoripullorum</name>
    <dbReference type="NCBI Taxonomy" id="2838414"/>
    <lineage>
        <taxon>Bacteria</taxon>
        <taxon>Bacillati</taxon>
        <taxon>Bacillota</taxon>
        <taxon>Clostridia</taxon>
        <taxon>Lachnospirales</taxon>
        <taxon>Lachnospiraceae</taxon>
        <taxon>Acetatifactor</taxon>
    </lineage>
</organism>
<comment type="caution">
    <text evidence="7">The sequence shown here is derived from an EMBL/GenBank/DDBJ whole genome shotgun (WGS) entry which is preliminary data.</text>
</comment>
<dbReference type="EMBL" id="DXGH01000012">
    <property type="protein sequence ID" value="HIW80449.1"/>
    <property type="molecule type" value="Genomic_DNA"/>
</dbReference>
<dbReference type="Pfam" id="PF01594">
    <property type="entry name" value="AI-2E_transport"/>
    <property type="match status" value="1"/>
</dbReference>
<feature type="transmembrane region" description="Helical" evidence="6">
    <location>
        <begin position="7"/>
        <end position="26"/>
    </location>
</feature>
<feature type="transmembrane region" description="Helical" evidence="6">
    <location>
        <begin position="32"/>
        <end position="52"/>
    </location>
</feature>
<dbReference type="GO" id="GO:0016020">
    <property type="term" value="C:membrane"/>
    <property type="evidence" value="ECO:0007669"/>
    <property type="project" value="UniProtKB-SubCell"/>
</dbReference>
<dbReference type="Proteomes" id="UP000824265">
    <property type="component" value="Unassembled WGS sequence"/>
</dbReference>
<evidence type="ECO:0000256" key="4">
    <source>
        <dbReference type="ARBA" id="ARBA00022989"/>
    </source>
</evidence>
<comment type="subcellular location">
    <subcellularLocation>
        <location evidence="1">Membrane</location>
        <topology evidence="1">Multi-pass membrane protein</topology>
    </subcellularLocation>
</comment>
<keyword evidence="3 6" id="KW-0812">Transmembrane</keyword>
<feature type="transmembrane region" description="Helical" evidence="6">
    <location>
        <begin position="163"/>
        <end position="182"/>
    </location>
</feature>
<evidence type="ECO:0000313" key="7">
    <source>
        <dbReference type="EMBL" id="HIW80449.1"/>
    </source>
</evidence>
<sequence length="390" mass="43493">MKKYCKALANLAIAGLVFLAVCFLVPRLLIFFAPFVAGWIIALIAGPFVRFFEEKIKLKRKVGSAFVIIVVIGLVVLVLYLVGAKLVEEIVGLINSLPQIWESMEEDFAEIGQNLSIIYSRLPVDIQNTLTSFTDQIGSYVGELFSRAGSPTIAAAGNFAKRLPTIIIGVIMALLSAYFFVAERHLIGEWFRKYTPESIQTRYRMLKRALLKAVGGYLKAQLKIEIWMYLLLVIGLSILHVDYVLLIALGIAFLDLLPFFGTGTVMVPWAILKILSADYQMAIGLLIIWGVGQLARQLIQPKIVGDSIGVPPIPTLFLLFLGYKFGGVLGMIVAVPLGLIVYTMYEEGVFDTTKNSVMILVSGINRFRRLQKEDLEGIFKDRKEETHEEH</sequence>
<reference evidence="7" key="1">
    <citation type="journal article" date="2021" name="PeerJ">
        <title>Extensive microbial diversity within the chicken gut microbiome revealed by metagenomics and culture.</title>
        <authorList>
            <person name="Gilroy R."/>
            <person name="Ravi A."/>
            <person name="Getino M."/>
            <person name="Pursley I."/>
            <person name="Horton D.L."/>
            <person name="Alikhan N.F."/>
            <person name="Baker D."/>
            <person name="Gharbi K."/>
            <person name="Hall N."/>
            <person name="Watson M."/>
            <person name="Adriaenssens E.M."/>
            <person name="Foster-Nyarko E."/>
            <person name="Jarju S."/>
            <person name="Secka A."/>
            <person name="Antonio M."/>
            <person name="Oren A."/>
            <person name="Chaudhuri R.R."/>
            <person name="La Ragione R."/>
            <person name="Hildebrand F."/>
            <person name="Pallen M.J."/>
        </authorList>
    </citation>
    <scope>NUCLEOTIDE SEQUENCE</scope>
    <source>
        <strain evidence="7">CHK195-6426</strain>
    </source>
</reference>
<dbReference type="GO" id="GO:0055085">
    <property type="term" value="P:transmembrane transport"/>
    <property type="evidence" value="ECO:0007669"/>
    <property type="project" value="TreeGrafter"/>
</dbReference>
<evidence type="ECO:0000256" key="5">
    <source>
        <dbReference type="ARBA" id="ARBA00023136"/>
    </source>
</evidence>
<accession>A0A9D1R382</accession>
<name>A0A9D1R382_9FIRM</name>
<keyword evidence="4 6" id="KW-1133">Transmembrane helix</keyword>
<feature type="transmembrane region" description="Helical" evidence="6">
    <location>
        <begin position="64"/>
        <end position="83"/>
    </location>
</feature>
<dbReference type="InterPro" id="IPR014227">
    <property type="entry name" value="YtvI-like"/>
</dbReference>
<dbReference type="PANTHER" id="PTHR21716">
    <property type="entry name" value="TRANSMEMBRANE PROTEIN"/>
    <property type="match status" value="1"/>
</dbReference>
<evidence type="ECO:0000256" key="6">
    <source>
        <dbReference type="SAM" id="Phobius"/>
    </source>
</evidence>